<gene>
    <name evidence="1" type="ORF">AKSOIL_0213</name>
</gene>
<sequence length="61" mass="7000">MVQSSEMVEVLSDPPAELRIEGLLLCAFTKVIEHKNANAQNDVFLIKNIEFMIIQDIKKKR</sequence>
<protein>
    <submittedName>
        <fullName evidence="1">Uncharacterized protein</fullName>
    </submittedName>
</protein>
<proteinExistence type="predicted"/>
<accession>C0INE2</accession>
<dbReference type="EMBL" id="EU408351">
    <property type="protein sequence ID" value="ACN58828.1"/>
    <property type="molecule type" value="Genomic_DNA"/>
</dbReference>
<name>C0INE2_9BACT</name>
<reference evidence="1" key="1">
    <citation type="journal article" date="2009" name="ISME J.">
        <title>Functional metagenomics reveals diverse beta-lactamases in a remote Alaskan soil.</title>
        <authorList>
            <person name="Allen H.K."/>
            <person name="Moe L.A."/>
            <person name="Rodbumrer J."/>
            <person name="Gaarder A."/>
            <person name="Handelsman J."/>
        </authorList>
    </citation>
    <scope>NUCLEOTIDE SEQUENCE</scope>
</reference>
<dbReference type="AlphaFoldDB" id="C0INE2"/>
<evidence type="ECO:0000313" key="1">
    <source>
        <dbReference type="EMBL" id="ACN58828.1"/>
    </source>
</evidence>
<organism evidence="1">
    <name type="scientific">uncultured bacterium BLR12</name>
    <dbReference type="NCBI Taxonomy" id="506514"/>
    <lineage>
        <taxon>Bacteria</taxon>
        <taxon>environmental samples</taxon>
    </lineage>
</organism>